<dbReference type="PROSITE" id="PS50851">
    <property type="entry name" value="CHEW"/>
    <property type="match status" value="1"/>
</dbReference>
<dbReference type="GO" id="GO:0007165">
    <property type="term" value="P:signal transduction"/>
    <property type="evidence" value="ECO:0007669"/>
    <property type="project" value="InterPro"/>
</dbReference>
<dbReference type="SMART" id="SM00260">
    <property type="entry name" value="CheW"/>
    <property type="match status" value="1"/>
</dbReference>
<dbReference type="EMBL" id="CP049871">
    <property type="protein sequence ID" value="QIL02670.1"/>
    <property type="molecule type" value="Genomic_DNA"/>
</dbReference>
<evidence type="ECO:0000313" key="2">
    <source>
        <dbReference type="EMBL" id="QIL02670.1"/>
    </source>
</evidence>
<dbReference type="PANTHER" id="PTHR22617:SF23">
    <property type="entry name" value="CHEMOTAXIS PROTEIN CHEW"/>
    <property type="match status" value="1"/>
</dbReference>
<feature type="domain" description="CheW-like" evidence="1">
    <location>
        <begin position="2"/>
        <end position="142"/>
    </location>
</feature>
<reference evidence="2 3" key="1">
    <citation type="submission" date="2020-03" db="EMBL/GenBank/DDBJ databases">
        <title>Sphingomonas sp. nov., isolated from fish.</title>
        <authorList>
            <person name="Hyun D.-W."/>
            <person name="Bae J.-W."/>
        </authorList>
    </citation>
    <scope>NUCLEOTIDE SEQUENCE [LARGE SCALE GENOMIC DNA]</scope>
    <source>
        <strain evidence="2 3">HDW15C</strain>
    </source>
</reference>
<evidence type="ECO:0000259" key="1">
    <source>
        <dbReference type="PROSITE" id="PS50851"/>
    </source>
</evidence>
<organism evidence="2 3">
    <name type="scientific">Sphingomonas sinipercae</name>
    <dbReference type="NCBI Taxonomy" id="2714944"/>
    <lineage>
        <taxon>Bacteria</taxon>
        <taxon>Pseudomonadati</taxon>
        <taxon>Pseudomonadota</taxon>
        <taxon>Alphaproteobacteria</taxon>
        <taxon>Sphingomonadales</taxon>
        <taxon>Sphingomonadaceae</taxon>
        <taxon>Sphingomonas</taxon>
    </lineage>
</organism>
<sequence length="145" mass="15072">MNELLLIVTIAGERVALPAAVVESVVELDALIPVPRAAPHVAGLSALRSRVLTVIDCRRSLELGLTDSAAAIREAAVVELDGHHYALLVDLVEDVVEALADPTPVRAAMGPGWERVSTGMVETETGPLLLVDVAALISGAEARAA</sequence>
<dbReference type="InterPro" id="IPR002545">
    <property type="entry name" value="CheW-lke_dom"/>
</dbReference>
<name>A0A6G7ZP39_9SPHN</name>
<dbReference type="RefSeq" id="WP_166094664.1">
    <property type="nucleotide sequence ID" value="NZ_CP049871.1"/>
</dbReference>
<dbReference type="InterPro" id="IPR039315">
    <property type="entry name" value="CheW"/>
</dbReference>
<dbReference type="Proteomes" id="UP000502502">
    <property type="component" value="Chromosome"/>
</dbReference>
<dbReference type="GO" id="GO:0006935">
    <property type="term" value="P:chemotaxis"/>
    <property type="evidence" value="ECO:0007669"/>
    <property type="project" value="InterPro"/>
</dbReference>
<gene>
    <name evidence="2" type="ORF">G7078_07670</name>
</gene>
<dbReference type="Gene3D" id="2.40.50.180">
    <property type="entry name" value="CheA-289, Domain 4"/>
    <property type="match status" value="1"/>
</dbReference>
<dbReference type="InterPro" id="IPR036061">
    <property type="entry name" value="CheW-like_dom_sf"/>
</dbReference>
<evidence type="ECO:0000313" key="3">
    <source>
        <dbReference type="Proteomes" id="UP000502502"/>
    </source>
</evidence>
<dbReference type="PANTHER" id="PTHR22617">
    <property type="entry name" value="CHEMOTAXIS SENSOR HISTIDINE KINASE-RELATED"/>
    <property type="match status" value="1"/>
</dbReference>
<protein>
    <submittedName>
        <fullName evidence="2">Chemotaxis protein CheW</fullName>
    </submittedName>
</protein>
<accession>A0A6G7ZP39</accession>
<dbReference type="KEGG" id="ssin:G7078_07670"/>
<dbReference type="Gene3D" id="2.30.30.40">
    <property type="entry name" value="SH3 Domains"/>
    <property type="match status" value="1"/>
</dbReference>
<dbReference type="AlphaFoldDB" id="A0A6G7ZP39"/>
<keyword evidence="3" id="KW-1185">Reference proteome</keyword>
<dbReference type="Pfam" id="PF01584">
    <property type="entry name" value="CheW"/>
    <property type="match status" value="1"/>
</dbReference>
<proteinExistence type="predicted"/>
<dbReference type="SUPFAM" id="SSF50341">
    <property type="entry name" value="CheW-like"/>
    <property type="match status" value="1"/>
</dbReference>
<dbReference type="GO" id="GO:0005829">
    <property type="term" value="C:cytosol"/>
    <property type="evidence" value="ECO:0007669"/>
    <property type="project" value="TreeGrafter"/>
</dbReference>